<gene>
    <name evidence="3" type="primary">Acey_s0994.g3334</name>
    <name evidence="3" type="ORF">Y032_0994g3334</name>
</gene>
<dbReference type="GO" id="GO:0003676">
    <property type="term" value="F:nucleic acid binding"/>
    <property type="evidence" value="ECO:0007669"/>
    <property type="project" value="InterPro"/>
</dbReference>
<keyword evidence="4" id="KW-1185">Reference proteome</keyword>
<name>A0A016W8U2_9BILA</name>
<protein>
    <recommendedName>
        <fullName evidence="2">CCHC-type domain-containing protein</fullName>
    </recommendedName>
</protein>
<comment type="caution">
    <text evidence="3">The sequence shown here is derived from an EMBL/GenBank/DDBJ whole genome shotgun (WGS) entry which is preliminary data.</text>
</comment>
<feature type="region of interest" description="Disordered" evidence="1">
    <location>
        <begin position="247"/>
        <end position="296"/>
    </location>
</feature>
<accession>A0A016W8U2</accession>
<feature type="compositionally biased region" description="Basic and acidic residues" evidence="1">
    <location>
        <begin position="317"/>
        <end position="326"/>
    </location>
</feature>
<evidence type="ECO:0000259" key="2">
    <source>
        <dbReference type="Pfam" id="PF00098"/>
    </source>
</evidence>
<proteinExistence type="predicted"/>
<dbReference type="Proteomes" id="UP000024635">
    <property type="component" value="Unassembled WGS sequence"/>
</dbReference>
<reference evidence="4" key="1">
    <citation type="journal article" date="2015" name="Nat. Genet.">
        <title>The genome and transcriptome of the zoonotic hookworm Ancylostoma ceylanicum identify infection-specific gene families.</title>
        <authorList>
            <person name="Schwarz E.M."/>
            <person name="Hu Y."/>
            <person name="Antoshechkin I."/>
            <person name="Miller M.M."/>
            <person name="Sternberg P.W."/>
            <person name="Aroian R.V."/>
        </authorList>
    </citation>
    <scope>NUCLEOTIDE SEQUENCE</scope>
    <source>
        <strain evidence="4">HY135</strain>
    </source>
</reference>
<feature type="compositionally biased region" description="Basic and acidic residues" evidence="1">
    <location>
        <begin position="263"/>
        <end position="273"/>
    </location>
</feature>
<feature type="region of interest" description="Disordered" evidence="1">
    <location>
        <begin position="317"/>
        <end position="344"/>
    </location>
</feature>
<organism evidence="3 4">
    <name type="scientific">Ancylostoma ceylanicum</name>
    <dbReference type="NCBI Taxonomy" id="53326"/>
    <lineage>
        <taxon>Eukaryota</taxon>
        <taxon>Metazoa</taxon>
        <taxon>Ecdysozoa</taxon>
        <taxon>Nematoda</taxon>
        <taxon>Chromadorea</taxon>
        <taxon>Rhabditida</taxon>
        <taxon>Rhabditina</taxon>
        <taxon>Rhabditomorpha</taxon>
        <taxon>Strongyloidea</taxon>
        <taxon>Ancylostomatidae</taxon>
        <taxon>Ancylostomatinae</taxon>
        <taxon>Ancylostoma</taxon>
    </lineage>
</organism>
<evidence type="ECO:0000313" key="3">
    <source>
        <dbReference type="EMBL" id="EYC35712.1"/>
    </source>
</evidence>
<dbReference type="Pfam" id="PF00098">
    <property type="entry name" value="zf-CCHC"/>
    <property type="match status" value="1"/>
</dbReference>
<evidence type="ECO:0000256" key="1">
    <source>
        <dbReference type="SAM" id="MobiDB-lite"/>
    </source>
</evidence>
<evidence type="ECO:0000313" key="4">
    <source>
        <dbReference type="Proteomes" id="UP000024635"/>
    </source>
</evidence>
<dbReference type="AlphaFoldDB" id="A0A016W8U2"/>
<dbReference type="EMBL" id="JARK01000594">
    <property type="protein sequence ID" value="EYC35712.1"/>
    <property type="molecule type" value="Genomic_DNA"/>
</dbReference>
<sequence length="344" mass="39339">MSSKTSSIIWNSTQLLLLKPEKTNSLQPRKVVSSPSPSTQSRLEGGFDDFDNQPNMRHMFAAMTLPEVELFKDPQGKGFDEFIMRFNVKYGSLGLHNEMLVHLLFSKLDGYPKAVAEALPRGIREGGFQDIVESLQSRFRANDSENHMKAYMELTHLKMTTDVTRYCLQLENLSRRAYPDASEEELSRTRAGELVSQLVDWPEYLQLFTTMELAPKHSAYEMVKTTAQRCERGREVATTMRDALDATKQRPSQFARRKPQVVGRREKESRLQQEVETGPDIGKKTPAKQSMSNKRPMKCYNCNELGHIGRDYKREKLVKEPKEKGKGTTGSGENVHRFVKQVDL</sequence>
<dbReference type="InterPro" id="IPR001878">
    <property type="entry name" value="Znf_CCHC"/>
</dbReference>
<feature type="compositionally biased region" description="Basic and acidic residues" evidence="1">
    <location>
        <begin position="334"/>
        <end position="344"/>
    </location>
</feature>
<dbReference type="GO" id="GO:0008270">
    <property type="term" value="F:zinc ion binding"/>
    <property type="evidence" value="ECO:0007669"/>
    <property type="project" value="InterPro"/>
</dbReference>
<feature type="domain" description="CCHC-type" evidence="2">
    <location>
        <begin position="298"/>
        <end position="311"/>
    </location>
</feature>